<dbReference type="GO" id="GO:0090263">
    <property type="term" value="P:positive regulation of canonical Wnt signaling pathway"/>
    <property type="evidence" value="ECO:0007669"/>
    <property type="project" value="UniProtKB-ARBA"/>
</dbReference>
<feature type="region of interest" description="Disordered" evidence="16">
    <location>
        <begin position="378"/>
        <end position="440"/>
    </location>
</feature>
<feature type="compositionally biased region" description="Gly residues" evidence="16">
    <location>
        <begin position="79"/>
        <end position="94"/>
    </location>
</feature>
<feature type="compositionally biased region" description="Basic residues" evidence="16">
    <location>
        <begin position="188"/>
        <end position="205"/>
    </location>
</feature>
<evidence type="ECO:0000256" key="12">
    <source>
        <dbReference type="ARBA" id="ARBA00023242"/>
    </source>
</evidence>
<evidence type="ECO:0000256" key="13">
    <source>
        <dbReference type="ARBA" id="ARBA00060297"/>
    </source>
</evidence>
<keyword evidence="12" id="KW-0539">Nucleus</keyword>
<keyword evidence="6" id="KW-0358">Heparin-binding</keyword>
<feature type="compositionally biased region" description="Basic and acidic residues" evidence="16">
    <location>
        <begin position="169"/>
        <end position="180"/>
    </location>
</feature>
<evidence type="ECO:0000256" key="10">
    <source>
        <dbReference type="ARBA" id="ARBA00023157"/>
    </source>
</evidence>
<evidence type="ECO:0000256" key="8">
    <source>
        <dbReference type="ARBA" id="ARBA00022729"/>
    </source>
</evidence>
<dbReference type="GeneTree" id="ENSGT00940000158871"/>
<dbReference type="Gene3D" id="2.20.100.10">
    <property type="entry name" value="Thrombospondin type-1 (TSP1) repeat"/>
    <property type="match status" value="1"/>
</dbReference>
<dbReference type="CDD" id="cd00064">
    <property type="entry name" value="FU"/>
    <property type="match status" value="1"/>
</dbReference>
<evidence type="ECO:0000256" key="1">
    <source>
        <dbReference type="ARBA" id="ARBA00004123"/>
    </source>
</evidence>
<keyword evidence="8" id="KW-0732">Signal</keyword>
<dbReference type="Proteomes" id="UP000008912">
    <property type="component" value="Unassembled WGS sequence"/>
</dbReference>
<dbReference type="GO" id="GO:0005634">
    <property type="term" value="C:nucleus"/>
    <property type="evidence" value="ECO:0007669"/>
    <property type="project" value="UniProtKB-SubCell"/>
</dbReference>
<gene>
    <name evidence="18" type="primary">RSPO1</name>
</gene>
<dbReference type="InterPro" id="IPR051514">
    <property type="entry name" value="R-spondin"/>
</dbReference>
<comment type="similarity">
    <text evidence="3">Belongs to the R-spondin family.</text>
</comment>
<accession>A0A7N5JM12</accession>
<evidence type="ECO:0000256" key="14">
    <source>
        <dbReference type="ARBA" id="ARBA00074430"/>
    </source>
</evidence>
<dbReference type="GO" id="GO:0016055">
    <property type="term" value="P:Wnt signaling pathway"/>
    <property type="evidence" value="ECO:0007669"/>
    <property type="project" value="UniProtKB-KW"/>
</dbReference>
<keyword evidence="7" id="KW-0879">Wnt signaling pathway</keyword>
<dbReference type="Pfam" id="PF15913">
    <property type="entry name" value="Furin-like_2"/>
    <property type="match status" value="1"/>
</dbReference>
<evidence type="ECO:0000256" key="6">
    <source>
        <dbReference type="ARBA" id="ARBA00022674"/>
    </source>
</evidence>
<evidence type="ECO:0000313" key="18">
    <source>
        <dbReference type="Ensembl" id="ENSAMEP00000027327.1"/>
    </source>
</evidence>
<evidence type="ECO:0000259" key="17">
    <source>
        <dbReference type="Pfam" id="PF15913"/>
    </source>
</evidence>
<dbReference type="GO" id="GO:0005102">
    <property type="term" value="F:signaling receptor binding"/>
    <property type="evidence" value="ECO:0007669"/>
    <property type="project" value="UniProtKB-ARBA"/>
</dbReference>
<dbReference type="FunFam" id="2.20.100.10:FF:000056">
    <property type="entry name" value="R-spondin 1"/>
    <property type="match status" value="1"/>
</dbReference>
<dbReference type="Gene3D" id="2.10.220.10">
    <property type="entry name" value="Hormone Receptor, Insulin-like Growth Factor Receptor 1, Chain A, domain 2"/>
    <property type="match status" value="1"/>
</dbReference>
<reference evidence="18 19" key="1">
    <citation type="journal article" date="2010" name="Nature">
        <title>The sequence and de novo assembly of the giant panda genome.</title>
        <authorList>
            <person name="Li R."/>
            <person name="Fan W."/>
            <person name="Tian G."/>
            <person name="Zhu H."/>
            <person name="He L."/>
            <person name="Cai J."/>
            <person name="Huang Q."/>
            <person name="Cai Q."/>
            <person name="Li B."/>
            <person name="Bai Y."/>
            <person name="Zhang Z."/>
            <person name="Zhang Y."/>
            <person name="Wang W."/>
            <person name="Li J."/>
            <person name="Wei F."/>
            <person name="Li H."/>
            <person name="Jian M."/>
            <person name="Li J."/>
            <person name="Zhang Z."/>
            <person name="Nielsen R."/>
            <person name="Li D."/>
            <person name="Gu W."/>
            <person name="Yang Z."/>
            <person name="Xuan Z."/>
            <person name="Ryder O.A."/>
            <person name="Leung F.C."/>
            <person name="Zhou Y."/>
            <person name="Cao J."/>
            <person name="Sun X."/>
            <person name="Fu Y."/>
            <person name="Fang X."/>
            <person name="Guo X."/>
            <person name="Wang B."/>
            <person name="Hou R."/>
            <person name="Shen F."/>
            <person name="Mu B."/>
            <person name="Ni P."/>
            <person name="Lin R."/>
            <person name="Qian W."/>
            <person name="Wang G."/>
            <person name="Yu C."/>
            <person name="Nie W."/>
            <person name="Wang J."/>
            <person name="Wu Z."/>
            <person name="Liang H."/>
            <person name="Min J."/>
            <person name="Wu Q."/>
            <person name="Cheng S."/>
            <person name="Ruan J."/>
            <person name="Wang M."/>
            <person name="Shi Z."/>
            <person name="Wen M."/>
            <person name="Liu B."/>
            <person name="Ren X."/>
            <person name="Zheng H."/>
            <person name="Dong D."/>
            <person name="Cook K."/>
            <person name="Shan G."/>
            <person name="Zhang H."/>
            <person name="Kosiol C."/>
            <person name="Xie X."/>
            <person name="Lu Z."/>
            <person name="Zheng H."/>
            <person name="Li Y."/>
            <person name="Steiner C.C."/>
            <person name="Lam T.T."/>
            <person name="Lin S."/>
            <person name="Zhang Q."/>
            <person name="Li G."/>
            <person name="Tian J."/>
            <person name="Gong T."/>
            <person name="Liu H."/>
            <person name="Zhang D."/>
            <person name="Fang L."/>
            <person name="Ye C."/>
            <person name="Zhang J."/>
            <person name="Hu W."/>
            <person name="Xu A."/>
            <person name="Ren Y."/>
            <person name="Zhang G."/>
            <person name="Bruford M.W."/>
            <person name="Li Q."/>
            <person name="Ma L."/>
            <person name="Guo Y."/>
            <person name="An N."/>
            <person name="Hu Y."/>
            <person name="Zheng Y."/>
            <person name="Shi Y."/>
            <person name="Li Z."/>
            <person name="Liu Q."/>
            <person name="Chen Y."/>
            <person name="Zhao J."/>
            <person name="Qu N."/>
            <person name="Zhao S."/>
            <person name="Tian F."/>
            <person name="Wang X."/>
            <person name="Wang H."/>
            <person name="Xu L."/>
            <person name="Liu X."/>
            <person name="Vinar T."/>
            <person name="Wang Y."/>
            <person name="Lam T.W."/>
            <person name="Yiu S.M."/>
            <person name="Liu S."/>
            <person name="Zhang H."/>
            <person name="Li D."/>
            <person name="Huang Y."/>
            <person name="Wang X."/>
            <person name="Yang G."/>
            <person name="Jiang Z."/>
            <person name="Wang J."/>
            <person name="Qin N."/>
            <person name="Li L."/>
            <person name="Li J."/>
            <person name="Bolund L."/>
            <person name="Kristiansen K."/>
            <person name="Wong G.K."/>
            <person name="Olson M."/>
            <person name="Zhang X."/>
            <person name="Li S."/>
            <person name="Yang H."/>
            <person name="Wang J."/>
            <person name="Wang J."/>
        </authorList>
    </citation>
    <scope>NUCLEOTIDE SEQUENCE [LARGE SCALE GENOMIC DNA]</scope>
</reference>
<dbReference type="InterPro" id="IPR000884">
    <property type="entry name" value="TSP1_rpt"/>
</dbReference>
<comment type="subcellular location">
    <subcellularLocation>
        <location evidence="1">Nucleus</location>
    </subcellularLocation>
    <subcellularLocation>
        <location evidence="2">Secreted</location>
    </subcellularLocation>
</comment>
<keyword evidence="5" id="KW-0716">Sensory transduction</keyword>
<dbReference type="GO" id="GO:0005576">
    <property type="term" value="C:extracellular region"/>
    <property type="evidence" value="ECO:0007669"/>
    <property type="project" value="UniProtKB-SubCell"/>
</dbReference>
<protein>
    <recommendedName>
        <fullName evidence="14">R-spondin-1</fullName>
    </recommendedName>
    <alternativeName>
        <fullName evidence="15">Roof plate-specific spondin-1</fullName>
    </alternativeName>
</protein>
<evidence type="ECO:0000256" key="15">
    <source>
        <dbReference type="ARBA" id="ARBA00075539"/>
    </source>
</evidence>
<dbReference type="PANTHER" id="PTHR46987:SF5">
    <property type="entry name" value="R-SPONDIN-1"/>
    <property type="match status" value="1"/>
</dbReference>
<dbReference type="InParanoid" id="A0A7N5JM12"/>
<feature type="domain" description="R-spondin Fu-CRD" evidence="17">
    <location>
        <begin position="219"/>
        <end position="319"/>
    </location>
</feature>
<evidence type="ECO:0000256" key="9">
    <source>
        <dbReference type="ARBA" id="ARBA00022737"/>
    </source>
</evidence>
<dbReference type="GO" id="GO:0060255">
    <property type="term" value="P:regulation of macromolecule metabolic process"/>
    <property type="evidence" value="ECO:0007669"/>
    <property type="project" value="UniProtKB-ARBA"/>
</dbReference>
<dbReference type="PROSITE" id="PS50092">
    <property type="entry name" value="TSP1"/>
    <property type="match status" value="1"/>
</dbReference>
<sequence length="440" mass="47779">PPRCLELRRVLWLRGIPRVRGVGRGGGRGRGSAPGSRGRVRLRSPLSKRSAPAVGKGLREGARDSRAWHSSPFFAADPGKGGRLGGWDCKGGGFPPSCERRTGPSPGWELGQSRGATESTSPGRRAGSGPPEWGIAESEGRTEPPQRTDAPGGALAPEGVSRPQIEQFRNARAERGRAERPGQSCGRRVSRPRPRPSRACPRRGWQRGVSAEGSQACAKGCELCSEVNGCLKCSPKLFILLERNDIRQVGICLPSCPPGYFDARNPDMNKCIKCKIEHCEACFSHNFCTKCKESLYLHKGRCYPACPEGSAAANGTMECSSPAQCEMSEWSLWGPCSKKKRLCGFRRGSEERTRRVLHAPGGDHAVCSDTKETRRCTVRRTPCPEGQKRRKGGQGRRENANRNPDRKESKEAGAGSRRRKGQQQPQHQGTVGPVTSAGPT</sequence>
<dbReference type="SMART" id="SM00261">
    <property type="entry name" value="FU"/>
    <property type="match status" value="2"/>
</dbReference>
<reference evidence="18" key="2">
    <citation type="submission" date="2025-08" db="UniProtKB">
        <authorList>
            <consortium name="Ensembl"/>
        </authorList>
    </citation>
    <scope>IDENTIFICATION</scope>
</reference>
<organism evidence="18 19">
    <name type="scientific">Ailuropoda melanoleuca</name>
    <name type="common">Giant panda</name>
    <dbReference type="NCBI Taxonomy" id="9646"/>
    <lineage>
        <taxon>Eukaryota</taxon>
        <taxon>Metazoa</taxon>
        <taxon>Chordata</taxon>
        <taxon>Craniata</taxon>
        <taxon>Vertebrata</taxon>
        <taxon>Euteleostomi</taxon>
        <taxon>Mammalia</taxon>
        <taxon>Eutheria</taxon>
        <taxon>Laurasiatheria</taxon>
        <taxon>Carnivora</taxon>
        <taxon>Caniformia</taxon>
        <taxon>Ursidae</taxon>
        <taxon>Ailuropoda</taxon>
    </lineage>
</organism>
<dbReference type="AlphaFoldDB" id="A0A7N5JM12"/>
<dbReference type="GO" id="GO:0008201">
    <property type="term" value="F:heparin binding"/>
    <property type="evidence" value="ECO:0007669"/>
    <property type="project" value="UniProtKB-KW"/>
</dbReference>
<dbReference type="SUPFAM" id="SSF57184">
    <property type="entry name" value="Growth factor receptor domain"/>
    <property type="match status" value="1"/>
</dbReference>
<dbReference type="InterPro" id="IPR009030">
    <property type="entry name" value="Growth_fac_rcpt_cys_sf"/>
</dbReference>
<feature type="compositionally biased region" description="Basic and acidic residues" evidence="16">
    <location>
        <begin position="395"/>
        <end position="411"/>
    </location>
</feature>
<evidence type="ECO:0000256" key="5">
    <source>
        <dbReference type="ARBA" id="ARBA00022606"/>
    </source>
</evidence>
<dbReference type="SMART" id="SM00209">
    <property type="entry name" value="TSP1"/>
    <property type="match status" value="1"/>
</dbReference>
<evidence type="ECO:0000256" key="11">
    <source>
        <dbReference type="ARBA" id="ARBA00023180"/>
    </source>
</evidence>
<feature type="compositionally biased region" description="Basic and acidic residues" evidence="16">
    <location>
        <begin position="57"/>
        <end position="67"/>
    </location>
</feature>
<dbReference type="InterPro" id="IPR006212">
    <property type="entry name" value="Furin_repeat"/>
</dbReference>
<proteinExistence type="inferred from homology"/>
<name>A0A7N5JM12_AILME</name>
<keyword evidence="4" id="KW-0964">Secreted</keyword>
<evidence type="ECO:0000256" key="3">
    <source>
        <dbReference type="ARBA" id="ARBA00007308"/>
    </source>
</evidence>
<feature type="compositionally biased region" description="Gly residues" evidence="16">
    <location>
        <begin position="22"/>
        <end position="32"/>
    </location>
</feature>
<reference evidence="18" key="3">
    <citation type="submission" date="2025-09" db="UniProtKB">
        <authorList>
            <consortium name="Ensembl"/>
        </authorList>
    </citation>
    <scope>IDENTIFICATION</scope>
</reference>
<evidence type="ECO:0000256" key="16">
    <source>
        <dbReference type="SAM" id="MobiDB-lite"/>
    </source>
</evidence>
<evidence type="ECO:0000256" key="2">
    <source>
        <dbReference type="ARBA" id="ARBA00004613"/>
    </source>
</evidence>
<dbReference type="FunFam" id="2.10.220.10:FF:000003">
    <property type="entry name" value="R-spondin 3"/>
    <property type="match status" value="1"/>
</dbReference>
<comment type="function">
    <text evidence="13">Activator of the canonical Wnt signaling pathway by acting as a ligand for LGR4-6 receptors. Upon binding to LGR4-6 (LGR4, LGR5 or LGR6), LGR4-6 associate with phosphorylated LRP6 and frizzled receptors that are activated by extracellular Wnt receptors, triggering the canonical Wnt signaling pathway to increase expression of target genes. Also regulates the canonical Wnt/beta-catenin-dependent pathway and non-canonical Wnt signaling by acting as an inhibitor of ZNRF3, an important regulator of the Wnt signaling pathway. Acts as a ligand for frizzled FZD8 and LRP6. May negatively regulate the TGF-beta pathway. Has a essential roles in ovary determination. Regulates Wnt signaling by antagonizing DKK1/KREM1-mediated internalization of LRP6 through an interaction with KREM1.</text>
</comment>
<keyword evidence="19" id="KW-1185">Reference proteome</keyword>
<evidence type="ECO:0000256" key="4">
    <source>
        <dbReference type="ARBA" id="ARBA00022525"/>
    </source>
</evidence>
<keyword evidence="11" id="KW-0325">Glycoprotein</keyword>
<keyword evidence="9" id="KW-0677">Repeat</keyword>
<dbReference type="Ensembl" id="ENSAMET00000045412.1">
    <property type="protein sequence ID" value="ENSAMEP00000027327.1"/>
    <property type="gene ID" value="ENSAMEG00000027319.1"/>
</dbReference>
<dbReference type="PANTHER" id="PTHR46987">
    <property type="entry name" value="NEUROHYPOPHYSIAL HORMONES, N-TERMINAL DOMAIN CONTAINING PROTEIN"/>
    <property type="match status" value="1"/>
</dbReference>
<keyword evidence="10" id="KW-1015">Disulfide bond</keyword>
<dbReference type="InterPro" id="IPR043601">
    <property type="entry name" value="Rspo_Fu-CRD_dom"/>
</dbReference>
<evidence type="ECO:0000256" key="7">
    <source>
        <dbReference type="ARBA" id="ARBA00022687"/>
    </source>
</evidence>
<dbReference type="InterPro" id="IPR036383">
    <property type="entry name" value="TSP1_rpt_sf"/>
</dbReference>
<evidence type="ECO:0000313" key="19">
    <source>
        <dbReference type="Proteomes" id="UP000008912"/>
    </source>
</evidence>
<feature type="region of interest" description="Disordered" evidence="16">
    <location>
        <begin position="19"/>
        <end position="205"/>
    </location>
</feature>